<evidence type="ECO:0000313" key="2">
    <source>
        <dbReference type="Proteomes" id="UP001458880"/>
    </source>
</evidence>
<proteinExistence type="predicted"/>
<protein>
    <submittedName>
        <fullName evidence="1">Uncharacterized protein</fullName>
    </submittedName>
</protein>
<dbReference type="EMBL" id="JASPKY010000124">
    <property type="protein sequence ID" value="KAK9731951.1"/>
    <property type="molecule type" value="Genomic_DNA"/>
</dbReference>
<sequence length="301" mass="34902">MGYFRQNRVVHIITINIELYIIINDTPLRRLKFIDDLVLIIEFAMKGNSLKDSHNSPPVFFNEDRVRLQTVLAKERAAIWNFERNYHILALQERLELTDADNSENFTLTQRILTPNIDKALACAYKQCQHKSCVNKQTELVQIPNIDKALACAYKQCQHKSCVNKQTELVQIPPPPPGFLLPSGSCRCCVTYRNTNSECAPPIQDELDINGIIKEFKAATRIHEEYEYGFFNGSAVPADKERKFSVEITNKLLETSYLLFNILSEEVCFNDKLIKELCLRYIQSSKLRRRMSYTEFCRSDF</sequence>
<keyword evidence="2" id="KW-1185">Reference proteome</keyword>
<dbReference type="AlphaFoldDB" id="A0AAW1LFY7"/>
<dbReference type="Proteomes" id="UP001458880">
    <property type="component" value="Unassembled WGS sequence"/>
</dbReference>
<name>A0AAW1LFY7_POPJA</name>
<organism evidence="1 2">
    <name type="scientific">Popillia japonica</name>
    <name type="common">Japanese beetle</name>
    <dbReference type="NCBI Taxonomy" id="7064"/>
    <lineage>
        <taxon>Eukaryota</taxon>
        <taxon>Metazoa</taxon>
        <taxon>Ecdysozoa</taxon>
        <taxon>Arthropoda</taxon>
        <taxon>Hexapoda</taxon>
        <taxon>Insecta</taxon>
        <taxon>Pterygota</taxon>
        <taxon>Neoptera</taxon>
        <taxon>Endopterygota</taxon>
        <taxon>Coleoptera</taxon>
        <taxon>Polyphaga</taxon>
        <taxon>Scarabaeiformia</taxon>
        <taxon>Scarabaeidae</taxon>
        <taxon>Rutelinae</taxon>
        <taxon>Popillia</taxon>
    </lineage>
</organism>
<accession>A0AAW1LFY7</accession>
<evidence type="ECO:0000313" key="1">
    <source>
        <dbReference type="EMBL" id="KAK9731951.1"/>
    </source>
</evidence>
<comment type="caution">
    <text evidence="1">The sequence shown here is derived from an EMBL/GenBank/DDBJ whole genome shotgun (WGS) entry which is preliminary data.</text>
</comment>
<gene>
    <name evidence="1" type="ORF">QE152_g13248</name>
</gene>
<reference evidence="1 2" key="1">
    <citation type="journal article" date="2024" name="BMC Genomics">
        <title>De novo assembly and annotation of Popillia japonica's genome with initial clues to its potential as an invasive pest.</title>
        <authorList>
            <person name="Cucini C."/>
            <person name="Boschi S."/>
            <person name="Funari R."/>
            <person name="Cardaioli E."/>
            <person name="Iannotti N."/>
            <person name="Marturano G."/>
            <person name="Paoli F."/>
            <person name="Bruttini M."/>
            <person name="Carapelli A."/>
            <person name="Frati F."/>
            <person name="Nardi F."/>
        </authorList>
    </citation>
    <scope>NUCLEOTIDE SEQUENCE [LARGE SCALE GENOMIC DNA]</scope>
    <source>
        <strain evidence="1">DMR45628</strain>
    </source>
</reference>